<reference evidence="1" key="2">
    <citation type="journal article" date="2015" name="Fish Shellfish Immunol.">
        <title>Early steps in the European eel (Anguilla anguilla)-Vibrio vulnificus interaction in the gills: Role of the RtxA13 toxin.</title>
        <authorList>
            <person name="Callol A."/>
            <person name="Pajuelo D."/>
            <person name="Ebbesson L."/>
            <person name="Teles M."/>
            <person name="MacKenzie S."/>
            <person name="Amaro C."/>
        </authorList>
    </citation>
    <scope>NUCLEOTIDE SEQUENCE</scope>
</reference>
<dbReference type="EMBL" id="GBXM01027473">
    <property type="protein sequence ID" value="JAH81104.1"/>
    <property type="molecule type" value="Transcribed_RNA"/>
</dbReference>
<sequence>MHFVMPSSCVTGIKHIEVPVPVPQGTSRGTQTSKR</sequence>
<proteinExistence type="predicted"/>
<protein>
    <submittedName>
        <fullName evidence="1">Uncharacterized protein</fullName>
    </submittedName>
</protein>
<name>A0A0E9VSM9_ANGAN</name>
<evidence type="ECO:0000313" key="1">
    <source>
        <dbReference type="EMBL" id="JAH81104.1"/>
    </source>
</evidence>
<reference evidence="1" key="1">
    <citation type="submission" date="2014-11" db="EMBL/GenBank/DDBJ databases">
        <authorList>
            <person name="Amaro Gonzalez C."/>
        </authorList>
    </citation>
    <scope>NUCLEOTIDE SEQUENCE</scope>
</reference>
<accession>A0A0E9VSM9</accession>
<organism evidence="1">
    <name type="scientific">Anguilla anguilla</name>
    <name type="common">European freshwater eel</name>
    <name type="synonym">Muraena anguilla</name>
    <dbReference type="NCBI Taxonomy" id="7936"/>
    <lineage>
        <taxon>Eukaryota</taxon>
        <taxon>Metazoa</taxon>
        <taxon>Chordata</taxon>
        <taxon>Craniata</taxon>
        <taxon>Vertebrata</taxon>
        <taxon>Euteleostomi</taxon>
        <taxon>Actinopterygii</taxon>
        <taxon>Neopterygii</taxon>
        <taxon>Teleostei</taxon>
        <taxon>Anguilliformes</taxon>
        <taxon>Anguillidae</taxon>
        <taxon>Anguilla</taxon>
    </lineage>
</organism>
<dbReference type="AlphaFoldDB" id="A0A0E9VSM9"/>